<reference evidence="4" key="1">
    <citation type="submission" date="2017-09" db="EMBL/GenBank/DDBJ databases">
        <title>Depth-based differentiation of microbial function through sediment-hosted aquifers and enrichment of novel symbionts in the deep terrestrial subsurface.</title>
        <authorList>
            <person name="Probst A.J."/>
            <person name="Ladd B."/>
            <person name="Jarett J.K."/>
            <person name="Geller-Mcgrath D.E."/>
            <person name="Sieber C.M.K."/>
            <person name="Emerson J.B."/>
            <person name="Anantharaman K."/>
            <person name="Thomas B.C."/>
            <person name="Malmstrom R."/>
            <person name="Stieglmeier M."/>
            <person name="Klingl A."/>
            <person name="Woyke T."/>
            <person name="Ryan C.M."/>
            <person name="Banfield J.F."/>
        </authorList>
    </citation>
    <scope>NUCLEOTIDE SEQUENCE [LARGE SCALE GENOMIC DNA]</scope>
</reference>
<dbReference type="PANTHER" id="PTHR35901">
    <property type="entry name" value="RIBONUCLEASE VAPC3"/>
    <property type="match status" value="1"/>
</dbReference>
<dbReference type="Proteomes" id="UP000229401">
    <property type="component" value="Unassembled WGS sequence"/>
</dbReference>
<feature type="domain" description="PIN" evidence="2">
    <location>
        <begin position="10"/>
        <end position="128"/>
    </location>
</feature>
<dbReference type="CDD" id="cd09873">
    <property type="entry name" value="PIN_Pae0151-like"/>
    <property type="match status" value="1"/>
</dbReference>
<dbReference type="InterPro" id="IPR029060">
    <property type="entry name" value="PIN-like_dom_sf"/>
</dbReference>
<dbReference type="Gene3D" id="3.40.50.1010">
    <property type="entry name" value="5'-nuclease"/>
    <property type="match status" value="1"/>
</dbReference>
<dbReference type="InterPro" id="IPR051619">
    <property type="entry name" value="TypeII_TA_RNase_PINc/VapC"/>
</dbReference>
<dbReference type="EMBL" id="PFLI01000125">
    <property type="protein sequence ID" value="PIY71901.1"/>
    <property type="molecule type" value="Genomic_DNA"/>
</dbReference>
<proteinExistence type="predicted"/>
<comment type="caution">
    <text evidence="3">The sequence shown here is derived from an EMBL/GenBank/DDBJ whole genome shotgun (WGS) entry which is preliminary data.</text>
</comment>
<accession>A0A2M7QIX5</accession>
<gene>
    <name evidence="3" type="ORF">COY87_03740</name>
</gene>
<sequence>MQENSKSVFVVDASFMLAFLLRDSNSLKADTYFKEYRSDKIVFVAPALLYYEVANGLKSACLTKRIDQKQCTRLLSLFLALDIKTQVVDWDSILKVAFTKKISCYDASYVVLTRSLKAKLLTFDKQLKSH</sequence>
<dbReference type="Pfam" id="PF01850">
    <property type="entry name" value="PIN"/>
    <property type="match status" value="1"/>
</dbReference>
<evidence type="ECO:0000313" key="4">
    <source>
        <dbReference type="Proteomes" id="UP000229401"/>
    </source>
</evidence>
<organism evidence="3 4">
    <name type="scientific">Candidatus Roizmanbacteria bacterium CG_4_10_14_0_8_um_filter_33_9</name>
    <dbReference type="NCBI Taxonomy" id="1974826"/>
    <lineage>
        <taxon>Bacteria</taxon>
        <taxon>Candidatus Roizmaniibacteriota</taxon>
    </lineage>
</organism>
<evidence type="ECO:0000259" key="2">
    <source>
        <dbReference type="Pfam" id="PF01850"/>
    </source>
</evidence>
<keyword evidence="1" id="KW-0460">Magnesium</keyword>
<protein>
    <recommendedName>
        <fullName evidence="2">PIN domain-containing protein</fullName>
    </recommendedName>
</protein>
<evidence type="ECO:0000256" key="1">
    <source>
        <dbReference type="ARBA" id="ARBA00022842"/>
    </source>
</evidence>
<dbReference type="InterPro" id="IPR044153">
    <property type="entry name" value="PIN_Pae0151-like"/>
</dbReference>
<dbReference type="AlphaFoldDB" id="A0A2M7QIX5"/>
<dbReference type="PANTHER" id="PTHR35901:SF1">
    <property type="entry name" value="EXONUCLEASE VAPC9"/>
    <property type="match status" value="1"/>
</dbReference>
<evidence type="ECO:0000313" key="3">
    <source>
        <dbReference type="EMBL" id="PIY71901.1"/>
    </source>
</evidence>
<name>A0A2M7QIX5_9BACT</name>
<dbReference type="SUPFAM" id="SSF88723">
    <property type="entry name" value="PIN domain-like"/>
    <property type="match status" value="1"/>
</dbReference>
<dbReference type="InterPro" id="IPR002716">
    <property type="entry name" value="PIN_dom"/>
</dbReference>